<accession>A0A2T5XRF5</accession>
<gene>
    <name evidence="3" type="ORF">C8P65_1302</name>
</gene>
<dbReference type="Proteomes" id="UP000243985">
    <property type="component" value="Unassembled WGS sequence"/>
</dbReference>
<dbReference type="EMBL" id="QBKG01000030">
    <property type="protein sequence ID" value="PTW99869.1"/>
    <property type="molecule type" value="Genomic_DNA"/>
</dbReference>
<feature type="signal peptide" evidence="1">
    <location>
        <begin position="1"/>
        <end position="25"/>
    </location>
</feature>
<feature type="domain" description="Ig-like" evidence="2">
    <location>
        <begin position="1471"/>
        <end position="1554"/>
    </location>
</feature>
<comment type="caution">
    <text evidence="3">The sequence shown here is derived from an EMBL/GenBank/DDBJ whole genome shotgun (WGS) entry which is preliminary data.</text>
</comment>
<evidence type="ECO:0000256" key="1">
    <source>
        <dbReference type="SAM" id="SignalP"/>
    </source>
</evidence>
<dbReference type="InterPro" id="IPR044023">
    <property type="entry name" value="Ig_7"/>
</dbReference>
<evidence type="ECO:0000259" key="2">
    <source>
        <dbReference type="Pfam" id="PF19081"/>
    </source>
</evidence>
<protein>
    <recommendedName>
        <fullName evidence="2">Ig-like domain-containing protein</fullName>
    </recommendedName>
</protein>
<feature type="chain" id="PRO_5015456958" description="Ig-like domain-containing protein" evidence="1">
    <location>
        <begin position="26"/>
        <end position="1769"/>
    </location>
</feature>
<dbReference type="Pfam" id="PF19081">
    <property type="entry name" value="Ig_7"/>
    <property type="match status" value="1"/>
</dbReference>
<keyword evidence="1" id="KW-0732">Signal</keyword>
<evidence type="ECO:0000313" key="4">
    <source>
        <dbReference type="Proteomes" id="UP000243985"/>
    </source>
</evidence>
<proteinExistence type="predicted"/>
<feature type="non-terminal residue" evidence="3">
    <location>
        <position position="1769"/>
    </location>
</feature>
<evidence type="ECO:0000313" key="3">
    <source>
        <dbReference type="EMBL" id="PTW99869.1"/>
    </source>
</evidence>
<organism evidence="3 4">
    <name type="scientific">Capnocytophaga leadbetteri</name>
    <dbReference type="NCBI Taxonomy" id="327575"/>
    <lineage>
        <taxon>Bacteria</taxon>
        <taxon>Pseudomonadati</taxon>
        <taxon>Bacteroidota</taxon>
        <taxon>Flavobacteriia</taxon>
        <taxon>Flavobacteriales</taxon>
        <taxon>Flavobacteriaceae</taxon>
        <taxon>Capnocytophaga</taxon>
    </lineage>
</organism>
<name>A0A2T5XRF5_9FLAO</name>
<sequence>MQLLKNVFKGLLIALLSVLANSAYAQTCDINTQKSLEQTHVAYYTEVTQGDDAIFTIRYPLVGTTYTFSDNLGTTYSITYTSGTEEFIYINTGAVNAERRFSLKAQNGACTYQSGFDYKVTPVTTLKLATSVEHEWCGNGGAIRFTLIGTGANNNNYNFYYKKSNVPTYDTTTSLSLTGVTSLAAGKYDLLARPKSGTGDIEVKNIEIKKDLKDIDYTLSKIPATCASAGIGIKVDIKVDQWGNHSANYPVYYTLQDATGNDIPGKIKQTANTFTGLTPGTYRVKVENFCGASPTPKSITIASSNLTFTNLWGYPRPKEFNCDYVEFDSVLLYGTSLTEAYTSDTFPYPLTVKYVITAPSGAVYTPTYTINNKSDFYLYLPVGTRDDLGVENGFREHRIPKEYGEWKIAAEVEMCGTTTAIPAVTATLYNPIENAYVAPVPDENSSDTCFKKVLLTLGHKYIRDNSPILNTYLVLEQAPTTFNYTGAGFYQIPATHPNPLLRGKFVKKIKYNPQAYQTVVASDYTNLGDTFQFRLVDDECDTNRSNLMDAFTITTPPAPKPTNVAVRNVASCKDATATNAPYASMHIQRYVGADLDKIEVIEYNGNTTGTIPGTSLSLPYTLTASDRANNDNWYLRDLPPGNYKVRVTNVCGGVNVISKDLSGQTYSFSFAPGCEPIVQGRIDLAPTDDWRYTESSFVIQQFNEATQTWNQWAYSGLGFNQNINRKVTDEYLTRKGKFRVVRRISNLDNTFECMQVIAEKDFGGDLEEPDVIGVGCVGNKFHVVVIPKGGTGPFTYRLVHKIPAGSTTPDTSVARTQAGDNFFLDLDGTNLNTAYKFTVTDACPSTKDRELTLSNIRLPKIKAQKEYYCVGQSAVLKMDDLGPNITIEWYRSDNMTRVLATGHTLSIPTLTPDDFTHQYKVDIKIAGQPAAATCITNAISAYQFQQITTYPSYTAPTGVNTSKCMEGNGAMYFDLNTLFTGTTPITGGVTTTIEEASGVIAVPASGIININLSEVMGTHTFLYKILSPCGELITQATAKLTVARAFKPAVKTTIKVCNPSVTLNEVKQLINEGSPEVVAKQPIFHWYSSLSDAQAQTSEIAATTSINTPNGSSQDYYLRFTKNNYCTETIYKITIVGETSVTAKTLTNTACQITTVADLKALVDPADTANVLIYKNGGTVALADETIIEDNVGYTYAKNVYRCVTSPAPLNFNFTPRTAAKNERIEVCTFIGYYGGLHTKVKDIKDALQVLYPNATITVLGSSSGNWYVQTNPNSDVSITGYSGFKIQEAGKCESLPYVVRLAQNDITPVQAQSITTCEEIMAGELADQLQATYGYTNVEIIAGRSTAPLVRTALVDWNTALYFTAEATGKCRSPKVPLTLIKDPNVTTATAKTFEVCMTAGNTPRVSDLKDAIGGTVKIFIRNGAQWQLQADNAQVNPSSAYFYTLQAPGKCPSIKTPLIVSLHTKPANAPMVSPTVTLCPTAVSNVVSLDAYVTALPAHTLRWYPTATATAYTTTAPTINTQVTTKTTLEAYVVQVNANGCESPRAVVTITVDDTTTPTLTTPAPLVVDCKNAAASITTWLNSATATDSCGAVNLTNNYNAVKPADLCNNSGVVTVTFTATDLFGKTVTQTSTITLVHIEANTDTFTITNGANGGTTTLTIFDNDKVGTQTATPATVSMTVVTPATGGAGSGIPTLNSNGTITVPAGTASGTYTIVYKICTNVATLTICDTATTTIVVGAPAIQANGDTFTITNGANGGTTSSVLTN</sequence>
<reference evidence="3 4" key="1">
    <citation type="submission" date="2018-04" db="EMBL/GenBank/DDBJ databases">
        <title>Genomic Encyclopedia of Archaeal and Bacterial Type Strains, Phase II (KMG-II): from individual species to whole genera.</title>
        <authorList>
            <person name="Goeker M."/>
        </authorList>
    </citation>
    <scope>NUCLEOTIDE SEQUENCE [LARGE SCALE GENOMIC DNA]</scope>
    <source>
        <strain evidence="3 4">DSM 22902</strain>
    </source>
</reference>